<feature type="domain" description="DUF6898" evidence="1">
    <location>
        <begin position="8"/>
        <end position="62"/>
    </location>
</feature>
<reference evidence="2" key="1">
    <citation type="journal article" date="2014" name="Int. J. Syst. Evol. Microbiol.">
        <title>Complete genome sequence of Corynebacterium casei LMG S-19264T (=DSM 44701T), isolated from a smear-ripened cheese.</title>
        <authorList>
            <consortium name="US DOE Joint Genome Institute (JGI-PGF)"/>
            <person name="Walter F."/>
            <person name="Albersmeier A."/>
            <person name="Kalinowski J."/>
            <person name="Ruckert C."/>
        </authorList>
    </citation>
    <scope>NUCLEOTIDE SEQUENCE</scope>
    <source>
        <strain evidence="2">CGMCC 1.15254</strain>
    </source>
</reference>
<evidence type="ECO:0000259" key="1">
    <source>
        <dbReference type="Pfam" id="PF21839"/>
    </source>
</evidence>
<proteinExistence type="predicted"/>
<evidence type="ECO:0000313" key="3">
    <source>
        <dbReference type="Proteomes" id="UP000632498"/>
    </source>
</evidence>
<dbReference type="EMBL" id="BMHV01000020">
    <property type="protein sequence ID" value="GGF70759.1"/>
    <property type="molecule type" value="Genomic_DNA"/>
</dbReference>
<evidence type="ECO:0000313" key="2">
    <source>
        <dbReference type="EMBL" id="GGF70759.1"/>
    </source>
</evidence>
<name>A0A917FFH5_9PROT</name>
<keyword evidence="3" id="KW-1185">Reference proteome</keyword>
<dbReference type="Pfam" id="PF21839">
    <property type="entry name" value="DUF6898"/>
    <property type="match status" value="1"/>
</dbReference>
<reference evidence="2" key="2">
    <citation type="submission" date="2020-09" db="EMBL/GenBank/DDBJ databases">
        <authorList>
            <person name="Sun Q."/>
            <person name="Zhou Y."/>
        </authorList>
    </citation>
    <scope>NUCLEOTIDE SEQUENCE</scope>
    <source>
        <strain evidence="2">CGMCC 1.15254</strain>
    </source>
</reference>
<protein>
    <recommendedName>
        <fullName evidence="1">DUF6898 domain-containing protein</fullName>
    </recommendedName>
</protein>
<dbReference type="Proteomes" id="UP000632498">
    <property type="component" value="Unassembled WGS sequence"/>
</dbReference>
<accession>A0A917FFH5</accession>
<dbReference type="AlphaFoldDB" id="A0A917FFH5"/>
<dbReference type="InterPro" id="IPR054193">
    <property type="entry name" value="DUF6898"/>
</dbReference>
<dbReference type="RefSeq" id="WP_188665998.1">
    <property type="nucleotide sequence ID" value="NZ_BMHV01000020.1"/>
</dbReference>
<organism evidence="2 3">
    <name type="scientific">Terasakiella brassicae</name>
    <dbReference type="NCBI Taxonomy" id="1634917"/>
    <lineage>
        <taxon>Bacteria</taxon>
        <taxon>Pseudomonadati</taxon>
        <taxon>Pseudomonadota</taxon>
        <taxon>Alphaproteobacteria</taxon>
        <taxon>Rhodospirillales</taxon>
        <taxon>Terasakiellaceae</taxon>
        <taxon>Terasakiella</taxon>
    </lineage>
</organism>
<gene>
    <name evidence="2" type="ORF">GCM10011332_25930</name>
</gene>
<sequence length="68" mass="7862">MNDRVTLSHVYYEMRVYGKYLRVHAIDPDSGQEAMATGLLSMGEATLKNNAKRKLEYILTKKRREGRS</sequence>
<comment type="caution">
    <text evidence="2">The sequence shown here is derived from an EMBL/GenBank/DDBJ whole genome shotgun (WGS) entry which is preliminary data.</text>
</comment>